<accession>A0A4D9DCX5</accession>
<gene>
    <name evidence="2" type="ORF">NSK_001707</name>
</gene>
<dbReference type="EMBL" id="SDOX01000006">
    <property type="protein sequence ID" value="TFJ87375.1"/>
    <property type="molecule type" value="Genomic_DNA"/>
</dbReference>
<dbReference type="InterPro" id="IPR032710">
    <property type="entry name" value="NTF2-like_dom_sf"/>
</dbReference>
<keyword evidence="3" id="KW-1185">Reference proteome</keyword>
<feature type="region of interest" description="Disordered" evidence="1">
    <location>
        <begin position="133"/>
        <end position="169"/>
    </location>
</feature>
<feature type="region of interest" description="Disordered" evidence="1">
    <location>
        <begin position="260"/>
        <end position="294"/>
    </location>
</feature>
<proteinExistence type="predicted"/>
<dbReference type="AlphaFoldDB" id="A0A4D9DCX5"/>
<feature type="region of interest" description="Disordered" evidence="1">
    <location>
        <begin position="1"/>
        <end position="38"/>
    </location>
</feature>
<name>A0A4D9DCX5_9STRA</name>
<feature type="region of interest" description="Disordered" evidence="1">
    <location>
        <begin position="419"/>
        <end position="450"/>
    </location>
</feature>
<dbReference type="Proteomes" id="UP000355283">
    <property type="component" value="Unassembled WGS sequence"/>
</dbReference>
<evidence type="ECO:0000313" key="3">
    <source>
        <dbReference type="Proteomes" id="UP000355283"/>
    </source>
</evidence>
<feature type="compositionally biased region" description="Gly residues" evidence="1">
    <location>
        <begin position="136"/>
        <end position="151"/>
    </location>
</feature>
<organism evidence="2 3">
    <name type="scientific">Nannochloropsis salina CCMP1776</name>
    <dbReference type="NCBI Taxonomy" id="1027361"/>
    <lineage>
        <taxon>Eukaryota</taxon>
        <taxon>Sar</taxon>
        <taxon>Stramenopiles</taxon>
        <taxon>Ochrophyta</taxon>
        <taxon>Eustigmatophyceae</taxon>
        <taxon>Eustigmatales</taxon>
        <taxon>Monodopsidaceae</taxon>
        <taxon>Microchloropsis</taxon>
        <taxon>Microchloropsis salina</taxon>
    </lineage>
</organism>
<evidence type="ECO:0008006" key="4">
    <source>
        <dbReference type="Google" id="ProtNLM"/>
    </source>
</evidence>
<dbReference type="Gene3D" id="3.10.450.50">
    <property type="match status" value="1"/>
</dbReference>
<comment type="caution">
    <text evidence="2">The sequence shown here is derived from an EMBL/GenBank/DDBJ whole genome shotgun (WGS) entry which is preliminary data.</text>
</comment>
<feature type="compositionally biased region" description="Basic and acidic residues" evidence="1">
    <location>
        <begin position="273"/>
        <end position="288"/>
    </location>
</feature>
<dbReference type="SUPFAM" id="SSF54427">
    <property type="entry name" value="NTF2-like"/>
    <property type="match status" value="1"/>
</dbReference>
<reference evidence="2 3" key="1">
    <citation type="submission" date="2019-01" db="EMBL/GenBank/DDBJ databases">
        <title>Nuclear Genome Assembly of the Microalgal Biofuel strain Nannochloropsis salina CCMP1776.</title>
        <authorList>
            <person name="Hovde B."/>
        </authorList>
    </citation>
    <scope>NUCLEOTIDE SEQUENCE [LARGE SCALE GENOMIC DNA]</scope>
    <source>
        <strain evidence="2 3">CCMP1776</strain>
    </source>
</reference>
<dbReference type="OrthoDB" id="10461249at2759"/>
<sequence>MQLKAMRDWRRRRGLVPEEEGGKGTGSSPSPSRPTLTSLTPSLQAAMDRARVLSLPASSMPGMDELHRAFDACQEEVRRTQHEAAVLKVLRGAVAGEGGMEGVQEALGLSVGQMTKLRGLFACRWTAKGRPEEEGVVGGEEGGEEGLGGRGCLVAGEADRGGKGKEEEEVETRLRDVEAQIARLQACLRAVGRGEMTSVPSLLLPSHPLPPPPLLPVSALRDGIPFPRVHGALESLKRALTPGQMTRYLEWAEANRGAIGRLSLEEDDQQEGGGREGEGGSRKDDRFHFSSSAAPSMIGGSFLVRRDKSSGQSRPFHRPGMESLHHAPSSLRTSPTALKDSTAVQLKASNKRSSRTKKVLFLVSSIALVSSSSALTQASSSLHHSVAFHNGLSFFSRLNAHAWGEKYAAGSSDSGEGNAYSSISLKTPNTKVTPSNPVTPTTNSRARTPSIPDRLLDESAAAGAAAAAATGAGSESFTLGGLLEKDRQAVTTLPPAPSQDIEMDKEVLEELTRMLYQSLNERQQDVWAKLWLNDDQGGGGSSVMLSAGDGNVTVGHAGVVDWLNVLRKEERKLDPGKKGLMLCPTTEISNVRVCVNGLHAWVTCHEVLTRGLLKDGGEGWGKGGGAGEKEPMWGTNIFRRWNGQWKLMCHFSGRLAGVQGELQDLMEEKRMREMAGGGKGKRGGSGGMPNIQRIPLRPEDLGLPPGMGAEAEITWEIDDGMFEGDGEDEGFENENGMAVDVEVVKEGGGDEGREGGREEERRLAASFEDLAGRLLEWNRADVFRKETKKALGAVRKLAREGYLTEVDKMKLIHSVISAASREEVSQVEMAYDLLVSEFEDEEEFSEQLKLILHTLE</sequence>
<feature type="region of interest" description="Disordered" evidence="1">
    <location>
        <begin position="307"/>
        <end position="338"/>
    </location>
</feature>
<feature type="compositionally biased region" description="Low complexity" evidence="1">
    <location>
        <begin position="26"/>
        <end position="38"/>
    </location>
</feature>
<protein>
    <recommendedName>
        <fullName evidence="4">SnoaL-like domain-containing protein</fullName>
    </recommendedName>
</protein>
<evidence type="ECO:0000313" key="2">
    <source>
        <dbReference type="EMBL" id="TFJ87375.1"/>
    </source>
</evidence>
<feature type="compositionally biased region" description="Basic and acidic residues" evidence="1">
    <location>
        <begin position="157"/>
        <end position="169"/>
    </location>
</feature>
<feature type="compositionally biased region" description="Low complexity" evidence="1">
    <location>
        <begin position="426"/>
        <end position="444"/>
    </location>
</feature>
<evidence type="ECO:0000256" key="1">
    <source>
        <dbReference type="SAM" id="MobiDB-lite"/>
    </source>
</evidence>